<dbReference type="Gene3D" id="2.60.120.430">
    <property type="entry name" value="Galactose-binding lectin"/>
    <property type="match status" value="1"/>
</dbReference>
<organism evidence="12 13">
    <name type="scientific">Trifolium subterraneum</name>
    <name type="common">Subterranean clover</name>
    <dbReference type="NCBI Taxonomy" id="3900"/>
    <lineage>
        <taxon>Eukaryota</taxon>
        <taxon>Viridiplantae</taxon>
        <taxon>Streptophyta</taxon>
        <taxon>Embryophyta</taxon>
        <taxon>Tracheophyta</taxon>
        <taxon>Spermatophyta</taxon>
        <taxon>Magnoliopsida</taxon>
        <taxon>eudicotyledons</taxon>
        <taxon>Gunneridae</taxon>
        <taxon>Pentapetalae</taxon>
        <taxon>rosids</taxon>
        <taxon>fabids</taxon>
        <taxon>Fabales</taxon>
        <taxon>Fabaceae</taxon>
        <taxon>Papilionoideae</taxon>
        <taxon>50 kb inversion clade</taxon>
        <taxon>NPAAA clade</taxon>
        <taxon>Hologalegina</taxon>
        <taxon>IRL clade</taxon>
        <taxon>Trifolieae</taxon>
        <taxon>Trifolium</taxon>
    </lineage>
</organism>
<evidence type="ECO:0000256" key="3">
    <source>
        <dbReference type="ARBA" id="ARBA00022679"/>
    </source>
</evidence>
<dbReference type="InterPro" id="IPR045272">
    <property type="entry name" value="ANXUR1/2-like"/>
</dbReference>
<reference evidence="13" key="1">
    <citation type="journal article" date="2017" name="Front. Plant Sci.">
        <title>Climate Clever Clovers: New Paradigm to Reduce the Environmental Footprint of Ruminants by Breeding Low Methanogenic Forages Utilizing Haplotype Variation.</title>
        <authorList>
            <person name="Kaur P."/>
            <person name="Appels R."/>
            <person name="Bayer P.E."/>
            <person name="Keeble-Gagnere G."/>
            <person name="Wang J."/>
            <person name="Hirakawa H."/>
            <person name="Shirasawa K."/>
            <person name="Vercoe P."/>
            <person name="Stefanova K."/>
            <person name="Durmic Z."/>
            <person name="Nichols P."/>
            <person name="Revell C."/>
            <person name="Isobe S.N."/>
            <person name="Edwards D."/>
            <person name="Erskine W."/>
        </authorList>
    </citation>
    <scope>NUCLEOTIDE SEQUENCE [LARGE SCALE GENOMIC DNA]</scope>
    <source>
        <strain evidence="13">cv. Daliak</strain>
    </source>
</reference>
<dbReference type="OrthoDB" id="1431717at2759"/>
<dbReference type="PANTHER" id="PTHR34590">
    <property type="entry name" value="OS03G0124300 PROTEIN-RELATED"/>
    <property type="match status" value="1"/>
</dbReference>
<keyword evidence="5" id="KW-0732">Signal</keyword>
<evidence type="ECO:0000256" key="8">
    <source>
        <dbReference type="ARBA" id="ARBA00022989"/>
    </source>
</evidence>
<evidence type="ECO:0000256" key="10">
    <source>
        <dbReference type="ARBA" id="ARBA00023180"/>
    </source>
</evidence>
<dbReference type="GO" id="GO:0016020">
    <property type="term" value="C:membrane"/>
    <property type="evidence" value="ECO:0007669"/>
    <property type="project" value="UniProtKB-SubCell"/>
</dbReference>
<dbReference type="Proteomes" id="UP000242715">
    <property type="component" value="Unassembled WGS sequence"/>
</dbReference>
<keyword evidence="2" id="KW-0723">Serine/threonine-protein kinase</keyword>
<dbReference type="GO" id="GO:0004674">
    <property type="term" value="F:protein serine/threonine kinase activity"/>
    <property type="evidence" value="ECO:0007669"/>
    <property type="project" value="UniProtKB-KW"/>
</dbReference>
<evidence type="ECO:0000256" key="6">
    <source>
        <dbReference type="ARBA" id="ARBA00022741"/>
    </source>
</evidence>
<keyword evidence="6" id="KW-0547">Nucleotide-binding</keyword>
<dbReference type="InterPro" id="IPR024788">
    <property type="entry name" value="Malectin-like_Carb-bd_dom"/>
</dbReference>
<dbReference type="PANTHER" id="PTHR34590:SF15">
    <property type="entry name" value="PROTEIN KINASE DOMAIN-CONTAINING PROTEIN"/>
    <property type="match status" value="1"/>
</dbReference>
<keyword evidence="2" id="KW-0418">Kinase</keyword>
<proteinExistence type="predicted"/>
<evidence type="ECO:0000256" key="4">
    <source>
        <dbReference type="ARBA" id="ARBA00022692"/>
    </source>
</evidence>
<dbReference type="EMBL" id="DF973887">
    <property type="protein sequence ID" value="GAU41901.1"/>
    <property type="molecule type" value="Genomic_DNA"/>
</dbReference>
<evidence type="ECO:0000256" key="9">
    <source>
        <dbReference type="ARBA" id="ARBA00023136"/>
    </source>
</evidence>
<evidence type="ECO:0000313" key="13">
    <source>
        <dbReference type="Proteomes" id="UP000242715"/>
    </source>
</evidence>
<evidence type="ECO:0000256" key="1">
    <source>
        <dbReference type="ARBA" id="ARBA00004479"/>
    </source>
</evidence>
<keyword evidence="7" id="KW-0067">ATP-binding</keyword>
<dbReference type="AlphaFoldDB" id="A0A2Z6NDJ1"/>
<dbReference type="Pfam" id="PF12819">
    <property type="entry name" value="Malectin_like"/>
    <property type="match status" value="1"/>
</dbReference>
<accession>A0A2Z6NDJ1</accession>
<evidence type="ECO:0000256" key="2">
    <source>
        <dbReference type="ARBA" id="ARBA00022527"/>
    </source>
</evidence>
<keyword evidence="9" id="KW-0472">Membrane</keyword>
<feature type="domain" description="Malectin-like" evidence="11">
    <location>
        <begin position="17"/>
        <end position="131"/>
    </location>
</feature>
<dbReference type="GO" id="GO:0005524">
    <property type="term" value="F:ATP binding"/>
    <property type="evidence" value="ECO:0007669"/>
    <property type="project" value="UniProtKB-KW"/>
</dbReference>
<keyword evidence="8" id="KW-1133">Transmembrane helix</keyword>
<keyword evidence="13" id="KW-1185">Reference proteome</keyword>
<gene>
    <name evidence="12" type="ORF">TSUD_170120</name>
</gene>
<protein>
    <recommendedName>
        <fullName evidence="11">Malectin-like domain-containing protein</fullName>
    </recommendedName>
</protein>
<keyword evidence="4" id="KW-0812">Transmembrane</keyword>
<evidence type="ECO:0000256" key="5">
    <source>
        <dbReference type="ARBA" id="ARBA00022729"/>
    </source>
</evidence>
<evidence type="ECO:0000256" key="7">
    <source>
        <dbReference type="ARBA" id="ARBA00022840"/>
    </source>
</evidence>
<comment type="subcellular location">
    <subcellularLocation>
        <location evidence="1">Membrane</location>
        <topology evidence="1">Single-pass type I membrane protein</topology>
    </subcellularLocation>
</comment>
<evidence type="ECO:0000259" key="11">
    <source>
        <dbReference type="Pfam" id="PF12819"/>
    </source>
</evidence>
<dbReference type="GO" id="GO:0004714">
    <property type="term" value="F:transmembrane receptor protein tyrosine kinase activity"/>
    <property type="evidence" value="ECO:0007669"/>
    <property type="project" value="InterPro"/>
</dbReference>
<keyword evidence="10" id="KW-0325">Glycoprotein</keyword>
<sequence>MPSFLYYTDLDDSNYHLNLLDTDNREYQIHNDKALEMVYRVNVGQNQVPPNQDTGMFRNWDNDFPLYLEKQYPQSEPVDFGDHLNFVNNTIPNYTAPEDVYLTARSYGEYVKEDYNVTWNFEVDSTFTYMAEQMADVIGWAGARMIPIHNQARCSFHVLLDTHPGSLSTPPRIVELLHQDNSWQQLLL</sequence>
<evidence type="ECO:0000313" key="12">
    <source>
        <dbReference type="EMBL" id="GAU41901.1"/>
    </source>
</evidence>
<name>A0A2Z6NDJ1_TRISU</name>
<keyword evidence="3" id="KW-0808">Transferase</keyword>